<keyword evidence="1" id="KW-0732">Signal</keyword>
<keyword evidence="4" id="KW-1185">Reference proteome</keyword>
<evidence type="ECO:0000259" key="2">
    <source>
        <dbReference type="PROSITE" id="PS51819"/>
    </source>
</evidence>
<dbReference type="RefSeq" id="WP_208864798.1">
    <property type="nucleotide sequence ID" value="NZ_FOCL01000009.1"/>
</dbReference>
<dbReference type="Gene3D" id="3.10.180.10">
    <property type="entry name" value="2,3-Dihydroxybiphenyl 1,2-Dioxygenase, domain 1"/>
    <property type="match status" value="1"/>
</dbReference>
<protein>
    <recommendedName>
        <fullName evidence="2">VOC domain-containing protein</fullName>
    </recommendedName>
</protein>
<dbReference type="InterPro" id="IPR029068">
    <property type="entry name" value="Glyas_Bleomycin-R_OHBP_Dase"/>
</dbReference>
<proteinExistence type="predicted"/>
<evidence type="ECO:0000313" key="4">
    <source>
        <dbReference type="Proteomes" id="UP000198942"/>
    </source>
</evidence>
<sequence length="175" mass="19670">MKKTILILLLIAVSFGSGFAFKAALTASIHQPAGLKRVTGIGGIFFKCKEPAKVRAWYKEHLGLQTNQYGAVFEWRQGADTLKKGFTQWSPFNEKTKYFVPSDKDFMVNYRVADLTALVTQLKKEGVAIVDTIETVDYGKFVHIMDIEGNKIELWEPNDIAYEKLGIKMGAQTTK</sequence>
<organism evidence="3 4">
    <name type="scientific">Mucilaginibacter gossypiicola</name>
    <dbReference type="NCBI Taxonomy" id="551995"/>
    <lineage>
        <taxon>Bacteria</taxon>
        <taxon>Pseudomonadati</taxon>
        <taxon>Bacteroidota</taxon>
        <taxon>Sphingobacteriia</taxon>
        <taxon>Sphingobacteriales</taxon>
        <taxon>Sphingobacteriaceae</taxon>
        <taxon>Mucilaginibacter</taxon>
    </lineage>
</organism>
<name>A0A1H8QVE6_9SPHI</name>
<dbReference type="PROSITE" id="PS51819">
    <property type="entry name" value="VOC"/>
    <property type="match status" value="1"/>
</dbReference>
<dbReference type="EMBL" id="FOCL01000009">
    <property type="protein sequence ID" value="SEO58006.1"/>
    <property type="molecule type" value="Genomic_DNA"/>
</dbReference>
<gene>
    <name evidence="3" type="ORF">SAMN05192574_109161</name>
</gene>
<dbReference type="AlphaFoldDB" id="A0A1H8QVE6"/>
<reference evidence="4" key="1">
    <citation type="submission" date="2016-10" db="EMBL/GenBank/DDBJ databases">
        <authorList>
            <person name="Varghese N."/>
            <person name="Submissions S."/>
        </authorList>
    </citation>
    <scope>NUCLEOTIDE SEQUENCE [LARGE SCALE GENOMIC DNA]</scope>
    <source>
        <strain evidence="4">Gh-48</strain>
    </source>
</reference>
<accession>A0A1H8QVE6</accession>
<evidence type="ECO:0000256" key="1">
    <source>
        <dbReference type="SAM" id="SignalP"/>
    </source>
</evidence>
<evidence type="ECO:0000313" key="3">
    <source>
        <dbReference type="EMBL" id="SEO58006.1"/>
    </source>
</evidence>
<feature type="domain" description="VOC" evidence="2">
    <location>
        <begin position="40"/>
        <end position="157"/>
    </location>
</feature>
<dbReference type="PANTHER" id="PTHR33993">
    <property type="entry name" value="GLYOXALASE-RELATED"/>
    <property type="match status" value="1"/>
</dbReference>
<dbReference type="SUPFAM" id="SSF54593">
    <property type="entry name" value="Glyoxalase/Bleomycin resistance protein/Dihydroxybiphenyl dioxygenase"/>
    <property type="match status" value="1"/>
</dbReference>
<feature type="signal peptide" evidence="1">
    <location>
        <begin position="1"/>
        <end position="22"/>
    </location>
</feature>
<dbReference type="InterPro" id="IPR037523">
    <property type="entry name" value="VOC_core"/>
</dbReference>
<feature type="chain" id="PRO_5011548398" description="VOC domain-containing protein" evidence="1">
    <location>
        <begin position="23"/>
        <end position="175"/>
    </location>
</feature>
<dbReference type="PANTHER" id="PTHR33993:SF5">
    <property type="entry name" value="GLYOXALASE"/>
    <property type="match status" value="1"/>
</dbReference>
<dbReference type="Proteomes" id="UP000198942">
    <property type="component" value="Unassembled WGS sequence"/>
</dbReference>
<dbReference type="InterPro" id="IPR052164">
    <property type="entry name" value="Anthracycline_SecMetBiosynth"/>
</dbReference>
<dbReference type="STRING" id="551995.SAMN05192574_109161"/>